<gene>
    <name evidence="2" type="ORF">QRT03_26585</name>
</gene>
<evidence type="ECO:0000313" key="3">
    <source>
        <dbReference type="Proteomes" id="UP001231924"/>
    </source>
</evidence>
<accession>A0ABT7MFW0</accession>
<dbReference type="Proteomes" id="UP001231924">
    <property type="component" value="Unassembled WGS sequence"/>
</dbReference>
<dbReference type="EMBL" id="JASVWF010000007">
    <property type="protein sequence ID" value="MDL5159562.1"/>
    <property type="molecule type" value="Genomic_DNA"/>
</dbReference>
<feature type="transmembrane region" description="Helical" evidence="1">
    <location>
        <begin position="165"/>
        <end position="186"/>
    </location>
</feature>
<proteinExistence type="predicted"/>
<organism evidence="2 3">
    <name type="scientific">Actinomycetospora termitidis</name>
    <dbReference type="NCBI Taxonomy" id="3053470"/>
    <lineage>
        <taxon>Bacteria</taxon>
        <taxon>Bacillati</taxon>
        <taxon>Actinomycetota</taxon>
        <taxon>Actinomycetes</taxon>
        <taxon>Pseudonocardiales</taxon>
        <taxon>Pseudonocardiaceae</taxon>
        <taxon>Actinomycetospora</taxon>
    </lineage>
</organism>
<evidence type="ECO:0000313" key="2">
    <source>
        <dbReference type="EMBL" id="MDL5159562.1"/>
    </source>
</evidence>
<dbReference type="RefSeq" id="WP_286056158.1">
    <property type="nucleotide sequence ID" value="NZ_JASVWF010000007.1"/>
</dbReference>
<keyword evidence="3" id="KW-1185">Reference proteome</keyword>
<sequence length="195" mass="20532">MSAGEFARDESAWEDLHGLNRVPLPPLERVPRERFDVPGTRGLRLRARWWLVTCGPTSRPWTAFVLCLLGIAGLFLPIAHTGDGSAPTPFDLALGPAVLTLVVFAVLTLLPVVDLVLGRERFTPWLAFPAALGMQVTLALVVVAGAQGGGALHPRLSDHGSGLGVGALVLGGVELALAVVGAVGFVRRAARRTLV</sequence>
<protein>
    <submittedName>
        <fullName evidence="2">Uncharacterized protein</fullName>
    </submittedName>
</protein>
<keyword evidence="1" id="KW-1133">Transmembrane helix</keyword>
<keyword evidence="1" id="KW-0812">Transmembrane</keyword>
<evidence type="ECO:0000256" key="1">
    <source>
        <dbReference type="SAM" id="Phobius"/>
    </source>
</evidence>
<feature type="transmembrane region" description="Helical" evidence="1">
    <location>
        <begin position="125"/>
        <end position="145"/>
    </location>
</feature>
<feature type="transmembrane region" description="Helical" evidence="1">
    <location>
        <begin position="92"/>
        <end position="113"/>
    </location>
</feature>
<name>A0ABT7MFW0_9PSEU</name>
<comment type="caution">
    <text evidence="2">The sequence shown here is derived from an EMBL/GenBank/DDBJ whole genome shotgun (WGS) entry which is preliminary data.</text>
</comment>
<keyword evidence="1" id="KW-0472">Membrane</keyword>
<reference evidence="2 3" key="1">
    <citation type="submission" date="2023-06" db="EMBL/GenBank/DDBJ databases">
        <title>Actinomycetospora Odt1-22.</title>
        <authorList>
            <person name="Supong K."/>
        </authorList>
    </citation>
    <scope>NUCLEOTIDE SEQUENCE [LARGE SCALE GENOMIC DNA]</scope>
    <source>
        <strain evidence="2 3">Odt1-22</strain>
    </source>
</reference>
<feature type="transmembrane region" description="Helical" evidence="1">
    <location>
        <begin position="61"/>
        <end position="80"/>
    </location>
</feature>